<keyword evidence="2" id="KW-0472">Membrane</keyword>
<evidence type="ECO:0000256" key="2">
    <source>
        <dbReference type="SAM" id="Phobius"/>
    </source>
</evidence>
<dbReference type="GO" id="GO:0051285">
    <property type="term" value="C:cell cortex of cell tip"/>
    <property type="evidence" value="ECO:0007669"/>
    <property type="project" value="TreeGrafter"/>
</dbReference>
<keyword evidence="5" id="KW-1185">Reference proteome</keyword>
<dbReference type="eggNOG" id="ENOG502QVQ9">
    <property type="taxonomic scope" value="Eukaryota"/>
</dbReference>
<feature type="region of interest" description="Disordered" evidence="1">
    <location>
        <begin position="703"/>
        <end position="724"/>
    </location>
</feature>
<dbReference type="GeneID" id="96900314"/>
<feature type="transmembrane region" description="Helical" evidence="2">
    <location>
        <begin position="628"/>
        <end position="650"/>
    </location>
</feature>
<feature type="transmembrane region" description="Helical" evidence="2">
    <location>
        <begin position="551"/>
        <end position="575"/>
    </location>
</feature>
<dbReference type="GO" id="GO:0005886">
    <property type="term" value="C:plasma membrane"/>
    <property type="evidence" value="ECO:0007669"/>
    <property type="project" value="InterPro"/>
</dbReference>
<dbReference type="PANTHER" id="PTHR28019">
    <property type="entry name" value="CELL MEMBRANE PROTEIN YLR413W-RELATED"/>
    <property type="match status" value="1"/>
</dbReference>
<dbReference type="KEGG" id="ncs:NCAS_0A02670"/>
<organism evidence="4 5">
    <name type="scientific">Naumovozyma castellii</name>
    <name type="common">Yeast</name>
    <name type="synonym">Saccharomyces castellii</name>
    <dbReference type="NCBI Taxonomy" id="27288"/>
    <lineage>
        <taxon>Eukaryota</taxon>
        <taxon>Fungi</taxon>
        <taxon>Dikarya</taxon>
        <taxon>Ascomycota</taxon>
        <taxon>Saccharomycotina</taxon>
        <taxon>Saccharomycetes</taxon>
        <taxon>Saccharomycetales</taxon>
        <taxon>Saccharomycetaceae</taxon>
        <taxon>Naumovozyma</taxon>
    </lineage>
</organism>
<reference evidence="5" key="1">
    <citation type="journal article" date="2011" name="Proc. Natl. Acad. Sci. U.S.A.">
        <title>Evolutionary erosion of yeast sex chromosomes by mating-type switching accidents.</title>
        <authorList>
            <person name="Gordon J.L."/>
            <person name="Armisen D."/>
            <person name="Proux-Wera E."/>
            <person name="Oheigeartaigh S.S."/>
            <person name="Byrne K.P."/>
            <person name="Wolfe K.H."/>
        </authorList>
    </citation>
    <scope>NUCLEOTIDE SEQUENCE [LARGE SCALE GENOMIC DNA]</scope>
    <source>
        <strain evidence="5">ATCC 76901 / BCRC 22586 / CBS 4309 / NBRC 1992 / NRRL Y-12630</strain>
    </source>
</reference>
<evidence type="ECO:0000313" key="4">
    <source>
        <dbReference type="EMBL" id="CCC66825.1"/>
    </source>
</evidence>
<dbReference type="InterPro" id="IPR013535">
    <property type="entry name" value="PUL_dom"/>
</dbReference>
<gene>
    <name evidence="4" type="primary">NCAS0A02670</name>
    <name evidence="4" type="ordered locus">NCAS_0A02670</name>
</gene>
<keyword evidence="2" id="KW-1133">Transmembrane helix</keyword>
<evidence type="ECO:0000313" key="5">
    <source>
        <dbReference type="Proteomes" id="UP000001640"/>
    </source>
</evidence>
<feature type="transmembrane region" description="Helical" evidence="2">
    <location>
        <begin position="584"/>
        <end position="608"/>
    </location>
</feature>
<sequence>MNANQEYFRGKTLLLSICALFTFTTFILIIVATAGSTANYKPLTNIYIGDADISHIKVTKVIPQIGPILTILGTALTAPNTTLEGIFGSLKAIADTPALTPLMTILSNAENVSSTMLSLTDLAPLAISGNPTENTKELVAMNGLVHDASDPNQMLQGLSALVLPSIESMNETIAQHDNSTQIVMALLQDSDDPLNSTESLQVLNGLSMADKAKMLPVFQIFQDTNNNTATLFALQELMSADPPIASSLATSLIETLQRALGSSDSNLNSTFNSLSAAVPDNMKSSLDAVRILLQSTNQPNDTLSILSDLIEQNITTSETAKKSFVQLTNLLVHTSDPPMVLRSVQSLALVPNVTKSNQQLDALQQMLEASSDQNSTISILSQLNQGLTPNSTTIQYIPSLFNLLSASSDPETTFSSLVTLTSWAQENPSTFVPIISILDDAQSVQIISEPQLVAMTPELLTFLGIPIHFRLSIFSLCKADINNEIISCTAPHAVQNMDFRAIVYASLMDSEFRPYLQALNITADKLHLDGKLQDREHEYVPSIKATLAMNLLAIIFSFFTLVITFVLMFVTRLVISKITWLSTLLLYLSVALFAGLGATVLTVVVQIIKSGTHHDNYGVVFKGGSAYFGLVWTAFALAVIAATLLLWACWKMRYAMGLLHQKSTVSDVEDGGEFVDKNTSGEKLVMATTDLTATTTAVTALASESLPSSSSNTEEDTNEKTVVA</sequence>
<protein>
    <recommendedName>
        <fullName evidence="3">PUL domain-containing protein</fullName>
    </recommendedName>
</protein>
<feature type="domain" description="PUL" evidence="3">
    <location>
        <begin position="198"/>
        <end position="462"/>
    </location>
</feature>
<dbReference type="GO" id="GO:0015909">
    <property type="term" value="P:long-chain fatty acid transport"/>
    <property type="evidence" value="ECO:0007669"/>
    <property type="project" value="EnsemblFungi"/>
</dbReference>
<dbReference type="EMBL" id="HE576752">
    <property type="protein sequence ID" value="CCC66825.1"/>
    <property type="molecule type" value="Genomic_DNA"/>
</dbReference>
<dbReference type="InterPro" id="IPR009571">
    <property type="entry name" value="SUR7/Rim9-like_fungi"/>
</dbReference>
<dbReference type="PANTHER" id="PTHR28019:SF2">
    <property type="entry name" value="CELL MEMBRANE PROTEIN YLR413W-RELATED"/>
    <property type="match status" value="1"/>
</dbReference>
<reference key="2">
    <citation type="submission" date="2011-08" db="EMBL/GenBank/DDBJ databases">
        <title>Genome sequence of Naumovozyma castellii.</title>
        <authorList>
            <person name="Gordon J.L."/>
            <person name="Armisen D."/>
            <person name="Proux-Wera E."/>
            <person name="OhEigeartaigh S.S."/>
            <person name="Byrne K.P."/>
            <person name="Wolfe K.H."/>
        </authorList>
    </citation>
    <scope>NUCLEOTIDE SEQUENCE</scope>
    <source>
        <strain>Type strain:CBS 4309</strain>
    </source>
</reference>
<dbReference type="OMA" id="GEADIKH"/>
<dbReference type="AlphaFoldDB" id="G0V5T7"/>
<dbReference type="RefSeq" id="XP_003673216.1">
    <property type="nucleotide sequence ID" value="XM_003673168.1"/>
</dbReference>
<dbReference type="HOGENOM" id="CLU_402815_0_0_1"/>
<dbReference type="Proteomes" id="UP000001640">
    <property type="component" value="Chromosome 1"/>
</dbReference>
<evidence type="ECO:0000259" key="3">
    <source>
        <dbReference type="PROSITE" id="PS51396"/>
    </source>
</evidence>
<keyword evidence="2" id="KW-0812">Transmembrane</keyword>
<accession>G0V5T7</accession>
<dbReference type="InParanoid" id="G0V5T7"/>
<dbReference type="SUPFAM" id="SSF48371">
    <property type="entry name" value="ARM repeat"/>
    <property type="match status" value="1"/>
</dbReference>
<dbReference type="InterPro" id="IPR052413">
    <property type="entry name" value="SUR7_domain"/>
</dbReference>
<dbReference type="PROSITE" id="PS51396">
    <property type="entry name" value="PUL"/>
    <property type="match status" value="1"/>
</dbReference>
<proteinExistence type="predicted"/>
<dbReference type="GO" id="GO:0031505">
    <property type="term" value="P:fungal-type cell wall organization"/>
    <property type="evidence" value="ECO:0007669"/>
    <property type="project" value="TreeGrafter"/>
</dbReference>
<evidence type="ECO:0000256" key="1">
    <source>
        <dbReference type="SAM" id="MobiDB-lite"/>
    </source>
</evidence>
<name>G0V5T7_NAUCA</name>
<feature type="transmembrane region" description="Helical" evidence="2">
    <location>
        <begin position="12"/>
        <end position="35"/>
    </location>
</feature>
<dbReference type="InterPro" id="IPR016024">
    <property type="entry name" value="ARM-type_fold"/>
</dbReference>
<dbReference type="Pfam" id="PF06687">
    <property type="entry name" value="SUR7"/>
    <property type="match status" value="1"/>
</dbReference>
<dbReference type="OrthoDB" id="4068213at2759"/>